<evidence type="ECO:0000259" key="5">
    <source>
        <dbReference type="PROSITE" id="PS50931"/>
    </source>
</evidence>
<comment type="caution">
    <text evidence="6">The sequence shown here is derived from an EMBL/GenBank/DDBJ whole genome shotgun (WGS) entry which is preliminary data.</text>
</comment>
<evidence type="ECO:0000256" key="1">
    <source>
        <dbReference type="ARBA" id="ARBA00009437"/>
    </source>
</evidence>
<dbReference type="InterPro" id="IPR005119">
    <property type="entry name" value="LysR_subst-bd"/>
</dbReference>
<dbReference type="EMBL" id="JBHRTR010000054">
    <property type="protein sequence ID" value="MFC3230978.1"/>
    <property type="molecule type" value="Genomic_DNA"/>
</dbReference>
<dbReference type="PROSITE" id="PS50931">
    <property type="entry name" value="HTH_LYSR"/>
    <property type="match status" value="1"/>
</dbReference>
<dbReference type="Pfam" id="PF00126">
    <property type="entry name" value="HTH_1"/>
    <property type="match status" value="1"/>
</dbReference>
<protein>
    <submittedName>
        <fullName evidence="6">LysR family transcriptional regulator</fullName>
    </submittedName>
</protein>
<keyword evidence="4" id="KW-0804">Transcription</keyword>
<evidence type="ECO:0000256" key="4">
    <source>
        <dbReference type="ARBA" id="ARBA00023163"/>
    </source>
</evidence>
<accession>A0ABV7L8N5</accession>
<dbReference type="Proteomes" id="UP001595528">
    <property type="component" value="Unassembled WGS sequence"/>
</dbReference>
<sequence>MDAGDLRVFEAVLRTGGINRAAGELNTVQSNVTARIRRLEAELGTRLFDRHARGVTPTAAGRRLAPFASAIDGLLQEARRAVADDGVPRGALTIGALETTAALRLAPALADYAAAWPEVDLVLRTGTSAEMLQAVLDRDVEGAFVCGPVSHPDLVAQPMFREELVLATSPAIGGLDGLADRPDAKIVVLRAGCSYRQRLEEVLARRGVAGLRRLEFGTIEALLACTAAGIGVTLLPRGIVEAAAGRFRLSLCDLPPAEALVETLFVQRREAMRSSALSALLDRVAGKPRAAA</sequence>
<evidence type="ECO:0000313" key="7">
    <source>
        <dbReference type="Proteomes" id="UP001595528"/>
    </source>
</evidence>
<evidence type="ECO:0000313" key="6">
    <source>
        <dbReference type="EMBL" id="MFC3230978.1"/>
    </source>
</evidence>
<proteinExistence type="inferred from homology"/>
<gene>
    <name evidence="6" type="ORF">ACFOGJ_27275</name>
</gene>
<evidence type="ECO:0000256" key="2">
    <source>
        <dbReference type="ARBA" id="ARBA00023015"/>
    </source>
</evidence>
<dbReference type="Gene3D" id="1.10.10.10">
    <property type="entry name" value="Winged helix-like DNA-binding domain superfamily/Winged helix DNA-binding domain"/>
    <property type="match status" value="1"/>
</dbReference>
<dbReference type="SUPFAM" id="SSF46785">
    <property type="entry name" value="Winged helix' DNA-binding domain"/>
    <property type="match status" value="1"/>
</dbReference>
<organism evidence="6 7">
    <name type="scientific">Marinibaculum pumilum</name>
    <dbReference type="NCBI Taxonomy" id="1766165"/>
    <lineage>
        <taxon>Bacteria</taxon>
        <taxon>Pseudomonadati</taxon>
        <taxon>Pseudomonadota</taxon>
        <taxon>Alphaproteobacteria</taxon>
        <taxon>Rhodospirillales</taxon>
        <taxon>Rhodospirillaceae</taxon>
        <taxon>Marinibaculum</taxon>
    </lineage>
</organism>
<dbReference type="Pfam" id="PF03466">
    <property type="entry name" value="LysR_substrate"/>
    <property type="match status" value="1"/>
</dbReference>
<dbReference type="RefSeq" id="WP_379906447.1">
    <property type="nucleotide sequence ID" value="NZ_JBHRTR010000054.1"/>
</dbReference>
<dbReference type="InterPro" id="IPR036390">
    <property type="entry name" value="WH_DNA-bd_sf"/>
</dbReference>
<comment type="similarity">
    <text evidence="1">Belongs to the LysR transcriptional regulatory family.</text>
</comment>
<keyword evidence="7" id="KW-1185">Reference proteome</keyword>
<reference evidence="7" key="1">
    <citation type="journal article" date="2019" name="Int. J. Syst. Evol. Microbiol.">
        <title>The Global Catalogue of Microorganisms (GCM) 10K type strain sequencing project: providing services to taxonomists for standard genome sequencing and annotation.</title>
        <authorList>
            <consortium name="The Broad Institute Genomics Platform"/>
            <consortium name="The Broad Institute Genome Sequencing Center for Infectious Disease"/>
            <person name="Wu L."/>
            <person name="Ma J."/>
        </authorList>
    </citation>
    <scope>NUCLEOTIDE SEQUENCE [LARGE SCALE GENOMIC DNA]</scope>
    <source>
        <strain evidence="7">KCTC 42964</strain>
    </source>
</reference>
<keyword evidence="2" id="KW-0805">Transcription regulation</keyword>
<dbReference type="InterPro" id="IPR036388">
    <property type="entry name" value="WH-like_DNA-bd_sf"/>
</dbReference>
<dbReference type="PRINTS" id="PR00039">
    <property type="entry name" value="HTHLYSR"/>
</dbReference>
<dbReference type="InterPro" id="IPR000847">
    <property type="entry name" value="LysR_HTH_N"/>
</dbReference>
<name>A0ABV7L8N5_9PROT</name>
<evidence type="ECO:0000256" key="3">
    <source>
        <dbReference type="ARBA" id="ARBA00023125"/>
    </source>
</evidence>
<dbReference type="Gene3D" id="3.40.190.290">
    <property type="match status" value="1"/>
</dbReference>
<keyword evidence="3" id="KW-0238">DNA-binding</keyword>
<dbReference type="SUPFAM" id="SSF53850">
    <property type="entry name" value="Periplasmic binding protein-like II"/>
    <property type="match status" value="1"/>
</dbReference>
<dbReference type="PANTHER" id="PTHR30126:SF40">
    <property type="entry name" value="HTH-TYPE TRANSCRIPTIONAL REGULATOR GLTR"/>
    <property type="match status" value="1"/>
</dbReference>
<feature type="domain" description="HTH lysR-type" evidence="5">
    <location>
        <begin position="1"/>
        <end position="58"/>
    </location>
</feature>
<dbReference type="PANTHER" id="PTHR30126">
    <property type="entry name" value="HTH-TYPE TRANSCRIPTIONAL REGULATOR"/>
    <property type="match status" value="1"/>
</dbReference>